<keyword evidence="1" id="KW-0812">Transmembrane</keyword>
<dbReference type="Proteomes" id="UP000254150">
    <property type="component" value="Unassembled WGS sequence"/>
</dbReference>
<organism evidence="2 3">
    <name type="scientific">Streptomyces griseus</name>
    <dbReference type="NCBI Taxonomy" id="1911"/>
    <lineage>
        <taxon>Bacteria</taxon>
        <taxon>Bacillati</taxon>
        <taxon>Actinomycetota</taxon>
        <taxon>Actinomycetes</taxon>
        <taxon>Kitasatosporales</taxon>
        <taxon>Streptomycetaceae</taxon>
        <taxon>Streptomyces</taxon>
    </lineage>
</organism>
<dbReference type="EMBL" id="UHID01000008">
    <property type="protein sequence ID" value="SUP61979.1"/>
    <property type="molecule type" value="Genomic_DNA"/>
</dbReference>
<proteinExistence type="predicted"/>
<gene>
    <name evidence="2" type="ORF">NCTC7807_05138</name>
</gene>
<evidence type="ECO:0000313" key="3">
    <source>
        <dbReference type="Proteomes" id="UP000254150"/>
    </source>
</evidence>
<dbReference type="AlphaFoldDB" id="A0A380P9T0"/>
<evidence type="ECO:0000256" key="1">
    <source>
        <dbReference type="SAM" id="Phobius"/>
    </source>
</evidence>
<name>A0A380P9T0_STRGR</name>
<reference evidence="2 3" key="1">
    <citation type="submission" date="2018-06" db="EMBL/GenBank/DDBJ databases">
        <authorList>
            <consortium name="Pathogen Informatics"/>
            <person name="Doyle S."/>
        </authorList>
    </citation>
    <scope>NUCLEOTIDE SEQUENCE [LARGE SCALE GENOMIC DNA]</scope>
    <source>
        <strain evidence="2 3">NCTC7807</strain>
    </source>
</reference>
<protein>
    <submittedName>
        <fullName evidence="2">Uncharacterized protein</fullName>
    </submittedName>
</protein>
<evidence type="ECO:0000313" key="2">
    <source>
        <dbReference type="EMBL" id="SUP61979.1"/>
    </source>
</evidence>
<accession>A0A380P9T0</accession>
<feature type="transmembrane region" description="Helical" evidence="1">
    <location>
        <begin position="67"/>
        <end position="88"/>
    </location>
</feature>
<sequence>MTHGRPEEWMSRARTPQTRARIRRWARLEDLSRWILSVGAVAFAAAVPAGIGLALWFWIAGVDRFDVFAWLYGSGLGVLLIGTGLDVWTNSRLVEARFADGRRTVGVIGEVVELPETDIDGNPAYHLLVSAELPGRPALRRTIDWGSGDSSGPDDRWAGRAVCFRHNTFDPDDEHDVLFDGWPEDWTESRR</sequence>
<keyword evidence="1" id="KW-1133">Transmembrane helix</keyword>
<keyword evidence="1" id="KW-0472">Membrane</keyword>
<feature type="transmembrane region" description="Helical" evidence="1">
    <location>
        <begin position="34"/>
        <end position="61"/>
    </location>
</feature>